<evidence type="ECO:0000313" key="11">
    <source>
        <dbReference type="EMBL" id="TKV69445.1"/>
    </source>
</evidence>
<dbReference type="Pfam" id="PF02602">
    <property type="entry name" value="HEM4"/>
    <property type="match status" value="1"/>
</dbReference>
<gene>
    <name evidence="11" type="ORF">FDP08_15700</name>
</gene>
<keyword evidence="5 9" id="KW-0627">Porphyrin biosynthesis</keyword>
<dbReference type="EMBL" id="SZYH01000001">
    <property type="protein sequence ID" value="TKV69445.1"/>
    <property type="molecule type" value="Genomic_DNA"/>
</dbReference>
<dbReference type="CDD" id="cd06578">
    <property type="entry name" value="HemD"/>
    <property type="match status" value="1"/>
</dbReference>
<reference evidence="11 12" key="1">
    <citation type="submission" date="2019-05" db="EMBL/GenBank/DDBJ databases">
        <title>Marinobacter panjinensis sp. nov., a moderately halophilic bacterium isolated from sea tidal flat environment.</title>
        <authorList>
            <person name="Yang W."/>
            <person name="An M."/>
            <person name="He W."/>
            <person name="Luo X."/>
            <person name="Zhu L."/>
            <person name="Chen G."/>
            <person name="Zhang Y."/>
            <person name="Wang Y."/>
        </authorList>
    </citation>
    <scope>NUCLEOTIDE SEQUENCE [LARGE SCALE GENOMIC DNA]</scope>
    <source>
        <strain evidence="11 12">PJ-16</strain>
    </source>
</reference>
<feature type="domain" description="Tetrapyrrole biosynthesis uroporphyrinogen III synthase" evidence="10">
    <location>
        <begin position="26"/>
        <end position="243"/>
    </location>
</feature>
<dbReference type="OrthoDB" id="9787650at2"/>
<comment type="catalytic activity">
    <reaction evidence="8 9">
        <text>hydroxymethylbilane = uroporphyrinogen III + H2O</text>
        <dbReference type="Rhea" id="RHEA:18965"/>
        <dbReference type="ChEBI" id="CHEBI:15377"/>
        <dbReference type="ChEBI" id="CHEBI:57308"/>
        <dbReference type="ChEBI" id="CHEBI:57845"/>
        <dbReference type="EC" id="4.2.1.75"/>
    </reaction>
</comment>
<dbReference type="Gene3D" id="3.40.50.10090">
    <property type="match status" value="2"/>
</dbReference>
<dbReference type="EC" id="4.2.1.75" evidence="3 9"/>
<comment type="pathway">
    <text evidence="1 9">Porphyrin-containing compound metabolism; protoporphyrin-IX biosynthesis; coproporphyrinogen-III from 5-aminolevulinate: step 3/4.</text>
</comment>
<dbReference type="RefSeq" id="WP_137437057.1">
    <property type="nucleotide sequence ID" value="NZ_SZYH01000001.1"/>
</dbReference>
<dbReference type="GO" id="GO:0004852">
    <property type="term" value="F:uroporphyrinogen-III synthase activity"/>
    <property type="evidence" value="ECO:0007669"/>
    <property type="project" value="UniProtKB-UniRule"/>
</dbReference>
<dbReference type="InterPro" id="IPR036108">
    <property type="entry name" value="4pyrrol_syn_uPrphyn_synt_sf"/>
</dbReference>
<sequence>MATPRPDSMLLEGRRILICRPQPEADRLAASFRDAGADAQVLPLITREPLPEDPATRTLILNLDEFSHVIAVSPYAASLLLEWLDTWWPQTPEGIHWYGVGAGTAAVLASHGLDTRQPQTGHTSEDLLQLPELATLDHEKVLVVRGQEGRELIPQTLEQRGARVTMLPLYHRYCPDYDEATLRAMLNDFSPEAIVTLSGETLNNLIALSENTGHNLEDTLLVVPVERIAEQARQAGLRRTCIPGSLADSTIVAAVAEQLASLDGGSGNTK</sequence>
<evidence type="ECO:0000256" key="4">
    <source>
        <dbReference type="ARBA" id="ARBA00023239"/>
    </source>
</evidence>
<dbReference type="UniPathway" id="UPA00251">
    <property type="reaction ID" value="UER00320"/>
</dbReference>
<dbReference type="PANTHER" id="PTHR38042:SF1">
    <property type="entry name" value="UROPORPHYRINOGEN-III SYNTHASE, CHLOROPLASTIC"/>
    <property type="match status" value="1"/>
</dbReference>
<comment type="similarity">
    <text evidence="2 9">Belongs to the uroporphyrinogen-III synthase family.</text>
</comment>
<evidence type="ECO:0000313" key="12">
    <source>
        <dbReference type="Proteomes" id="UP000308488"/>
    </source>
</evidence>
<evidence type="ECO:0000256" key="9">
    <source>
        <dbReference type="RuleBase" id="RU366031"/>
    </source>
</evidence>
<keyword evidence="4 9" id="KW-0456">Lyase</keyword>
<evidence type="ECO:0000256" key="6">
    <source>
        <dbReference type="ARBA" id="ARBA00037589"/>
    </source>
</evidence>
<keyword evidence="12" id="KW-1185">Reference proteome</keyword>
<comment type="caution">
    <text evidence="11">The sequence shown here is derived from an EMBL/GenBank/DDBJ whole genome shotgun (WGS) entry which is preliminary data.</text>
</comment>
<dbReference type="PANTHER" id="PTHR38042">
    <property type="entry name" value="UROPORPHYRINOGEN-III SYNTHASE, CHLOROPLASTIC"/>
    <property type="match status" value="1"/>
</dbReference>
<dbReference type="AlphaFoldDB" id="A0A4V6CY01"/>
<accession>A0A4V6CY01</accession>
<evidence type="ECO:0000256" key="8">
    <source>
        <dbReference type="ARBA" id="ARBA00048617"/>
    </source>
</evidence>
<evidence type="ECO:0000256" key="1">
    <source>
        <dbReference type="ARBA" id="ARBA00004772"/>
    </source>
</evidence>
<dbReference type="SUPFAM" id="SSF69618">
    <property type="entry name" value="HemD-like"/>
    <property type="match status" value="1"/>
</dbReference>
<dbReference type="InterPro" id="IPR003754">
    <property type="entry name" value="4pyrrol_synth_uPrphyn_synth"/>
</dbReference>
<comment type="function">
    <text evidence="6 9">Catalyzes cyclization of the linear tetrapyrrole, hydroxymethylbilane, to the macrocyclic uroporphyrinogen III.</text>
</comment>
<dbReference type="GO" id="GO:0006780">
    <property type="term" value="P:uroporphyrinogen III biosynthetic process"/>
    <property type="evidence" value="ECO:0007669"/>
    <property type="project" value="UniProtKB-UniRule"/>
</dbReference>
<evidence type="ECO:0000259" key="10">
    <source>
        <dbReference type="Pfam" id="PF02602"/>
    </source>
</evidence>
<proteinExistence type="inferred from homology"/>
<evidence type="ECO:0000256" key="2">
    <source>
        <dbReference type="ARBA" id="ARBA00008133"/>
    </source>
</evidence>
<dbReference type="InterPro" id="IPR039793">
    <property type="entry name" value="UROS/Hem4"/>
</dbReference>
<dbReference type="Proteomes" id="UP000308488">
    <property type="component" value="Unassembled WGS sequence"/>
</dbReference>
<evidence type="ECO:0000256" key="3">
    <source>
        <dbReference type="ARBA" id="ARBA00013109"/>
    </source>
</evidence>
<protein>
    <recommendedName>
        <fullName evidence="7 9">Uroporphyrinogen-III synthase</fullName>
        <ecNumber evidence="3 9">4.2.1.75</ecNumber>
    </recommendedName>
</protein>
<name>A0A4V6CY01_9GAMM</name>
<evidence type="ECO:0000256" key="7">
    <source>
        <dbReference type="ARBA" id="ARBA00040167"/>
    </source>
</evidence>
<evidence type="ECO:0000256" key="5">
    <source>
        <dbReference type="ARBA" id="ARBA00023244"/>
    </source>
</evidence>
<dbReference type="GO" id="GO:0006782">
    <property type="term" value="P:protoporphyrinogen IX biosynthetic process"/>
    <property type="evidence" value="ECO:0007669"/>
    <property type="project" value="UniProtKB-UniRule"/>
</dbReference>
<organism evidence="11 12">
    <name type="scientific">Marinobacter panjinensis</name>
    <dbReference type="NCBI Taxonomy" id="2576384"/>
    <lineage>
        <taxon>Bacteria</taxon>
        <taxon>Pseudomonadati</taxon>
        <taxon>Pseudomonadota</taxon>
        <taxon>Gammaproteobacteria</taxon>
        <taxon>Pseudomonadales</taxon>
        <taxon>Marinobacteraceae</taxon>
        <taxon>Marinobacter</taxon>
    </lineage>
</organism>